<organism evidence="2 3">
    <name type="scientific">Dreissena polymorpha</name>
    <name type="common">Zebra mussel</name>
    <name type="synonym">Mytilus polymorpha</name>
    <dbReference type="NCBI Taxonomy" id="45954"/>
    <lineage>
        <taxon>Eukaryota</taxon>
        <taxon>Metazoa</taxon>
        <taxon>Spiralia</taxon>
        <taxon>Lophotrochozoa</taxon>
        <taxon>Mollusca</taxon>
        <taxon>Bivalvia</taxon>
        <taxon>Autobranchia</taxon>
        <taxon>Heteroconchia</taxon>
        <taxon>Euheterodonta</taxon>
        <taxon>Imparidentia</taxon>
        <taxon>Neoheterodontei</taxon>
        <taxon>Myida</taxon>
        <taxon>Dreissenoidea</taxon>
        <taxon>Dreissenidae</taxon>
        <taxon>Dreissena</taxon>
    </lineage>
</organism>
<reference evidence="2" key="1">
    <citation type="journal article" date="2019" name="bioRxiv">
        <title>The Genome of the Zebra Mussel, Dreissena polymorpha: A Resource for Invasive Species Research.</title>
        <authorList>
            <person name="McCartney M.A."/>
            <person name="Auch B."/>
            <person name="Kono T."/>
            <person name="Mallez S."/>
            <person name="Zhang Y."/>
            <person name="Obille A."/>
            <person name="Becker A."/>
            <person name="Abrahante J.E."/>
            <person name="Garbe J."/>
            <person name="Badalamenti J.P."/>
            <person name="Herman A."/>
            <person name="Mangelson H."/>
            <person name="Liachko I."/>
            <person name="Sullivan S."/>
            <person name="Sone E.D."/>
            <person name="Koren S."/>
            <person name="Silverstein K.A.T."/>
            <person name="Beckman K.B."/>
            <person name="Gohl D.M."/>
        </authorList>
    </citation>
    <scope>NUCLEOTIDE SEQUENCE</scope>
    <source>
        <strain evidence="2">Duluth1</strain>
        <tissue evidence="2">Whole animal</tissue>
    </source>
</reference>
<evidence type="ECO:0000256" key="1">
    <source>
        <dbReference type="SAM" id="MobiDB-lite"/>
    </source>
</evidence>
<accession>A0A9D4EVE3</accession>
<dbReference type="AlphaFoldDB" id="A0A9D4EVE3"/>
<name>A0A9D4EVE3_DREPO</name>
<evidence type="ECO:0000313" key="2">
    <source>
        <dbReference type="EMBL" id="KAH3786957.1"/>
    </source>
</evidence>
<gene>
    <name evidence="2" type="ORF">DPMN_165075</name>
</gene>
<sequence length="76" mass="8470">MFRVHPMDRIKRRLVDLRTHQAVKPRGCTSVLQPLDVCLNKPFRVGSPTAESVDSRRSTLPDESGKLEAARAGKSV</sequence>
<protein>
    <submittedName>
        <fullName evidence="2">Uncharacterized protein</fullName>
    </submittedName>
</protein>
<dbReference type="EMBL" id="JAIWYP010000008">
    <property type="protein sequence ID" value="KAH3786957.1"/>
    <property type="molecule type" value="Genomic_DNA"/>
</dbReference>
<proteinExistence type="predicted"/>
<comment type="caution">
    <text evidence="2">The sequence shown here is derived from an EMBL/GenBank/DDBJ whole genome shotgun (WGS) entry which is preliminary data.</text>
</comment>
<feature type="region of interest" description="Disordered" evidence="1">
    <location>
        <begin position="47"/>
        <end position="76"/>
    </location>
</feature>
<keyword evidence="3" id="KW-1185">Reference proteome</keyword>
<feature type="compositionally biased region" description="Basic and acidic residues" evidence="1">
    <location>
        <begin position="53"/>
        <end position="76"/>
    </location>
</feature>
<dbReference type="Proteomes" id="UP000828390">
    <property type="component" value="Unassembled WGS sequence"/>
</dbReference>
<evidence type="ECO:0000313" key="3">
    <source>
        <dbReference type="Proteomes" id="UP000828390"/>
    </source>
</evidence>
<reference evidence="2" key="2">
    <citation type="submission" date="2020-11" db="EMBL/GenBank/DDBJ databases">
        <authorList>
            <person name="McCartney M.A."/>
            <person name="Auch B."/>
            <person name="Kono T."/>
            <person name="Mallez S."/>
            <person name="Becker A."/>
            <person name="Gohl D.M."/>
            <person name="Silverstein K.A.T."/>
            <person name="Koren S."/>
            <person name="Bechman K.B."/>
            <person name="Herman A."/>
            <person name="Abrahante J.E."/>
            <person name="Garbe J."/>
        </authorList>
    </citation>
    <scope>NUCLEOTIDE SEQUENCE</scope>
    <source>
        <strain evidence="2">Duluth1</strain>
        <tissue evidence="2">Whole animal</tissue>
    </source>
</reference>